<dbReference type="PANTHER" id="PTHR37291:SF1">
    <property type="entry name" value="TYPE IV METHYL-DIRECTED RESTRICTION ENZYME ECOKMCRB SUBUNIT"/>
    <property type="match status" value="1"/>
</dbReference>
<sequence length="415" mass="46906">MMNDSEDSYSLEDVKKNLNVLREVPGRVVNAIENAAEERVLDYLIREQQLDTLHDGKRGIGQIRRAVLKSDLASEDLKRLVITRNDNTPETVLVPDEVYRNAKVALKTGKPVVLYGPTGTGKTTFAKQLALEHSIGYSLNTATPSWTAKDIIGGIGPNLSGHRLNYQTELGCVSEAVKRSEDFDIDYTVILDEITRADISKIFGPLYTAIENPQQELIETDDGEPITLKENVNIICTMNMSDRTVNELDNAITRRFAMIEVDQYSDDSRRRLFEKFIDEHIEKANSSGSPQIEESRLRELFEMDYLGINEGNDQTSQGPIMRFGPMHYEDVTKFIGESTNDPALYLDNPGEAVGQAFRTYIVPRLLNSAAFPQIERIENHYRELNDEFGEYDLTPAADLAKRELEAEQRQLGSYE</sequence>
<dbReference type="InterPro" id="IPR003593">
    <property type="entry name" value="AAA+_ATPase"/>
</dbReference>
<feature type="domain" description="AAA+ ATPase" evidence="1">
    <location>
        <begin position="108"/>
        <end position="266"/>
    </location>
</feature>
<dbReference type="SMART" id="SM00382">
    <property type="entry name" value="AAA"/>
    <property type="match status" value="1"/>
</dbReference>
<proteinExistence type="predicted"/>
<dbReference type="OrthoDB" id="9837at2157"/>
<dbReference type="RefSeq" id="WP_148859283.1">
    <property type="nucleotide sequence ID" value="NZ_PHNJ01000010.1"/>
</dbReference>
<accession>A0A8J8Q474</accession>
<evidence type="ECO:0000313" key="3">
    <source>
        <dbReference type="Proteomes" id="UP000766904"/>
    </source>
</evidence>
<dbReference type="Proteomes" id="UP000766904">
    <property type="component" value="Unassembled WGS sequence"/>
</dbReference>
<keyword evidence="3" id="KW-1185">Reference proteome</keyword>
<dbReference type="InterPro" id="IPR052934">
    <property type="entry name" value="Methyl-DNA_Rec/Restrict_Enz"/>
</dbReference>
<dbReference type="InterPro" id="IPR011704">
    <property type="entry name" value="ATPase_dyneun-rel_AAA"/>
</dbReference>
<comment type="caution">
    <text evidence="2">The sequence shown here is derived from an EMBL/GenBank/DDBJ whole genome shotgun (WGS) entry which is preliminary data.</text>
</comment>
<dbReference type="InterPro" id="IPR027417">
    <property type="entry name" value="P-loop_NTPase"/>
</dbReference>
<protein>
    <submittedName>
        <fullName evidence="2">ATPase</fullName>
    </submittedName>
</protein>
<dbReference type="PANTHER" id="PTHR37291">
    <property type="entry name" value="5-METHYLCYTOSINE-SPECIFIC RESTRICTION ENZYME B"/>
    <property type="match status" value="1"/>
</dbReference>
<organism evidence="2 3">
    <name type="scientific">Natronococcus pandeyae</name>
    <dbReference type="NCBI Taxonomy" id="2055836"/>
    <lineage>
        <taxon>Archaea</taxon>
        <taxon>Methanobacteriati</taxon>
        <taxon>Methanobacteriota</taxon>
        <taxon>Stenosarchaea group</taxon>
        <taxon>Halobacteria</taxon>
        <taxon>Halobacteriales</taxon>
        <taxon>Natrialbaceae</taxon>
        <taxon>Natronococcus</taxon>
    </lineage>
</organism>
<evidence type="ECO:0000313" key="2">
    <source>
        <dbReference type="EMBL" id="TYL37424.1"/>
    </source>
</evidence>
<dbReference type="GO" id="GO:0016887">
    <property type="term" value="F:ATP hydrolysis activity"/>
    <property type="evidence" value="ECO:0007669"/>
    <property type="project" value="InterPro"/>
</dbReference>
<dbReference type="Pfam" id="PF07728">
    <property type="entry name" value="AAA_5"/>
    <property type="match status" value="1"/>
</dbReference>
<dbReference type="AlphaFoldDB" id="A0A8J8Q474"/>
<dbReference type="EMBL" id="PHNJ01000010">
    <property type="protein sequence ID" value="TYL37424.1"/>
    <property type="molecule type" value="Genomic_DNA"/>
</dbReference>
<dbReference type="SUPFAM" id="SSF52540">
    <property type="entry name" value="P-loop containing nucleoside triphosphate hydrolases"/>
    <property type="match status" value="1"/>
</dbReference>
<dbReference type="CDD" id="cd00009">
    <property type="entry name" value="AAA"/>
    <property type="match status" value="1"/>
</dbReference>
<reference evidence="2" key="1">
    <citation type="submission" date="2017-11" db="EMBL/GenBank/DDBJ databases">
        <authorList>
            <person name="Kajale S.C."/>
            <person name="Sharma A."/>
        </authorList>
    </citation>
    <scope>NUCLEOTIDE SEQUENCE</scope>
    <source>
        <strain evidence="2">LS1_42</strain>
    </source>
</reference>
<name>A0A8J8Q474_9EURY</name>
<evidence type="ECO:0000259" key="1">
    <source>
        <dbReference type="SMART" id="SM00382"/>
    </source>
</evidence>
<dbReference type="GO" id="GO:0005524">
    <property type="term" value="F:ATP binding"/>
    <property type="evidence" value="ECO:0007669"/>
    <property type="project" value="InterPro"/>
</dbReference>
<gene>
    <name evidence="2" type="ORF">CV102_17605</name>
</gene>
<dbReference type="Gene3D" id="3.40.50.300">
    <property type="entry name" value="P-loop containing nucleotide triphosphate hydrolases"/>
    <property type="match status" value="1"/>
</dbReference>